<keyword evidence="3" id="KW-0413">Isomerase</keyword>
<dbReference type="PANTHER" id="PTHR21047">
    <property type="entry name" value="DTDP-6-DEOXY-D-GLUCOSE-3,5 EPIMERASE"/>
    <property type="match status" value="1"/>
</dbReference>
<dbReference type="UniPathway" id="UPA00124"/>
<comment type="subunit">
    <text evidence="3">Homodimer.</text>
</comment>
<comment type="catalytic activity">
    <reaction evidence="3">
        <text>dTDP-4-dehydro-6-deoxy-alpha-D-glucose = dTDP-4-dehydro-beta-L-rhamnose</text>
        <dbReference type="Rhea" id="RHEA:16969"/>
        <dbReference type="ChEBI" id="CHEBI:57649"/>
        <dbReference type="ChEBI" id="CHEBI:62830"/>
        <dbReference type="EC" id="5.1.3.13"/>
    </reaction>
</comment>
<dbReference type="Gene3D" id="2.60.120.10">
    <property type="entry name" value="Jelly Rolls"/>
    <property type="match status" value="1"/>
</dbReference>
<dbReference type="SUPFAM" id="SSF51182">
    <property type="entry name" value="RmlC-like cupins"/>
    <property type="match status" value="1"/>
</dbReference>
<evidence type="ECO:0000256" key="2">
    <source>
        <dbReference type="PIRSR" id="PIRSR600888-3"/>
    </source>
</evidence>
<dbReference type="InterPro" id="IPR000888">
    <property type="entry name" value="RmlC-like"/>
</dbReference>
<feature type="active site" description="Proton acceptor" evidence="1">
    <location>
        <position position="62"/>
    </location>
</feature>
<dbReference type="InterPro" id="IPR014710">
    <property type="entry name" value="RmlC-like_jellyroll"/>
</dbReference>
<organism evidence="4 5">
    <name type="scientific">Paenibacillus lautus</name>
    <name type="common">Bacillus lautus</name>
    <dbReference type="NCBI Taxonomy" id="1401"/>
    <lineage>
        <taxon>Bacteria</taxon>
        <taxon>Bacillati</taxon>
        <taxon>Bacillota</taxon>
        <taxon>Bacilli</taxon>
        <taxon>Bacillales</taxon>
        <taxon>Paenibacillaceae</taxon>
        <taxon>Paenibacillus</taxon>
    </lineage>
</organism>
<dbReference type="Pfam" id="PF00908">
    <property type="entry name" value="dTDP_sugar_isom"/>
    <property type="match status" value="1"/>
</dbReference>
<dbReference type="AlphaFoldDB" id="A0A1R1B2W5"/>
<proteinExistence type="inferred from homology"/>
<dbReference type="Proteomes" id="UP000187074">
    <property type="component" value="Unassembled WGS sequence"/>
</dbReference>
<dbReference type="EMBL" id="MRTF01000004">
    <property type="protein sequence ID" value="OME93044.1"/>
    <property type="molecule type" value="Genomic_DNA"/>
</dbReference>
<dbReference type="OrthoDB" id="9800680at2"/>
<feature type="active site" description="Proton donor" evidence="1">
    <location>
        <position position="132"/>
    </location>
</feature>
<name>A0A1R1B2W5_PAELA</name>
<dbReference type="InterPro" id="IPR011051">
    <property type="entry name" value="RmlC_Cupin_sf"/>
</dbReference>
<protein>
    <recommendedName>
        <fullName evidence="3">dTDP-4-dehydrorhamnose 3,5-epimerase</fullName>
        <ecNumber evidence="3">5.1.3.13</ecNumber>
    </recommendedName>
    <alternativeName>
        <fullName evidence="3">Thymidine diphospho-4-keto-rhamnose 3,5-epimerase</fullName>
    </alternativeName>
</protein>
<dbReference type="PANTHER" id="PTHR21047:SF2">
    <property type="entry name" value="THYMIDINE DIPHOSPHO-4-KETO-RHAMNOSE 3,5-EPIMERASE"/>
    <property type="match status" value="1"/>
</dbReference>
<comment type="pathway">
    <text evidence="3">Carbohydrate biosynthesis; dTDP-L-rhamnose biosynthesis.</text>
</comment>
<dbReference type="EC" id="5.1.3.13" evidence="3"/>
<feature type="site" description="Participates in a stacking interaction with the thymidine ring of dTDP-4-oxo-6-deoxyglucose" evidence="2">
    <location>
        <position position="138"/>
    </location>
</feature>
<comment type="caution">
    <text evidence="4">The sequence shown here is derived from an EMBL/GenBank/DDBJ whole genome shotgun (WGS) entry which is preliminary data.</text>
</comment>
<evidence type="ECO:0000256" key="1">
    <source>
        <dbReference type="PIRSR" id="PIRSR600888-1"/>
    </source>
</evidence>
<gene>
    <name evidence="4" type="ORF">BK123_14375</name>
</gene>
<dbReference type="GO" id="GO:0019305">
    <property type="term" value="P:dTDP-rhamnose biosynthetic process"/>
    <property type="evidence" value="ECO:0007669"/>
    <property type="project" value="UniProtKB-UniRule"/>
</dbReference>
<accession>A0A1R1B2W5</accession>
<evidence type="ECO:0000313" key="5">
    <source>
        <dbReference type="Proteomes" id="UP000187074"/>
    </source>
</evidence>
<comment type="similarity">
    <text evidence="3">Belongs to the dTDP-4-dehydrorhamnose 3,5-epimerase family.</text>
</comment>
<dbReference type="GO" id="GO:0008830">
    <property type="term" value="F:dTDP-4-dehydrorhamnose 3,5-epimerase activity"/>
    <property type="evidence" value="ECO:0007669"/>
    <property type="project" value="UniProtKB-UniRule"/>
</dbReference>
<sequence>MKITDTKLQGVKRIESAVHQDHRGFFMESFNDRVLKGCGINDHFIQDNHSMSREAGVIRGLHYQLSPEGQTKLIRVVSGAIYDVVVDIRSGSPTYGQWQGFILSAANYLQLLVPKGFAHGFCTLVHETEVIYKVDAYYSPEHDRGIAWNDPDLNIDWPVNKPVLSDKDSKHPRLAMAENNYIYEG</sequence>
<evidence type="ECO:0000256" key="3">
    <source>
        <dbReference type="RuleBase" id="RU364069"/>
    </source>
</evidence>
<dbReference type="GO" id="GO:0005829">
    <property type="term" value="C:cytosol"/>
    <property type="evidence" value="ECO:0007669"/>
    <property type="project" value="TreeGrafter"/>
</dbReference>
<dbReference type="NCBIfam" id="TIGR01221">
    <property type="entry name" value="rmlC"/>
    <property type="match status" value="1"/>
</dbReference>
<dbReference type="STRING" id="1401.BK123_14375"/>
<dbReference type="GO" id="GO:0000271">
    <property type="term" value="P:polysaccharide biosynthetic process"/>
    <property type="evidence" value="ECO:0007669"/>
    <property type="project" value="TreeGrafter"/>
</dbReference>
<reference evidence="4 5" key="1">
    <citation type="submission" date="2016-11" db="EMBL/GenBank/DDBJ databases">
        <title>Paenibacillus species isolates.</title>
        <authorList>
            <person name="Beno S.M."/>
        </authorList>
    </citation>
    <scope>NUCLEOTIDE SEQUENCE [LARGE SCALE GENOMIC DNA]</scope>
    <source>
        <strain evidence="4 5">FSL F4-0100</strain>
    </source>
</reference>
<evidence type="ECO:0000313" key="4">
    <source>
        <dbReference type="EMBL" id="OME93044.1"/>
    </source>
</evidence>
<comment type="function">
    <text evidence="3">Catalyzes the epimerization of the C3' and C5'positions of dTDP-6-deoxy-D-xylo-4-hexulose, forming dTDP-6-deoxy-L-lyxo-4-hexulose.</text>
</comment>
<dbReference type="RefSeq" id="WP_076323068.1">
    <property type="nucleotide sequence ID" value="NZ_MRTF01000004.1"/>
</dbReference>
<dbReference type="CDD" id="cd00438">
    <property type="entry name" value="cupin_RmlC"/>
    <property type="match status" value="1"/>
</dbReference>